<dbReference type="InterPro" id="IPR013078">
    <property type="entry name" value="His_Pase_superF_clade-1"/>
</dbReference>
<dbReference type="SMART" id="SM00855">
    <property type="entry name" value="PGAM"/>
    <property type="match status" value="1"/>
</dbReference>
<dbReference type="SUPFAM" id="SSF53254">
    <property type="entry name" value="Phosphoglycerate mutase-like"/>
    <property type="match status" value="1"/>
</dbReference>
<organism evidence="1 2">
    <name type="scientific">Sphingomonas limnosediminicola</name>
    <dbReference type="NCBI Taxonomy" id="940133"/>
    <lineage>
        <taxon>Bacteria</taxon>
        <taxon>Pseudomonadati</taxon>
        <taxon>Pseudomonadota</taxon>
        <taxon>Alphaproteobacteria</taxon>
        <taxon>Sphingomonadales</taxon>
        <taxon>Sphingomonadaceae</taxon>
        <taxon>Sphingomonas</taxon>
    </lineage>
</organism>
<dbReference type="CDD" id="cd07067">
    <property type="entry name" value="HP_PGM_like"/>
    <property type="match status" value="1"/>
</dbReference>
<reference evidence="2" key="1">
    <citation type="journal article" date="2019" name="Int. J. Syst. Evol. Microbiol.">
        <title>The Global Catalogue of Microorganisms (GCM) 10K type strain sequencing project: providing services to taxonomists for standard genome sequencing and annotation.</title>
        <authorList>
            <consortium name="The Broad Institute Genomics Platform"/>
            <consortium name="The Broad Institute Genome Sequencing Center for Infectious Disease"/>
            <person name="Wu L."/>
            <person name="Ma J."/>
        </authorList>
    </citation>
    <scope>NUCLEOTIDE SEQUENCE [LARGE SCALE GENOMIC DNA]</scope>
    <source>
        <strain evidence="2">JCM 17543</strain>
    </source>
</reference>
<dbReference type="EMBL" id="BAABBM010000001">
    <property type="protein sequence ID" value="GAA3902179.1"/>
    <property type="molecule type" value="Genomic_DNA"/>
</dbReference>
<keyword evidence="2" id="KW-1185">Reference proteome</keyword>
<gene>
    <name evidence="1" type="ORF">GCM10022276_21110</name>
</gene>
<dbReference type="InterPro" id="IPR029033">
    <property type="entry name" value="His_PPase_superfam"/>
</dbReference>
<dbReference type="Pfam" id="PF00300">
    <property type="entry name" value="His_Phos_1"/>
    <property type="match status" value="1"/>
</dbReference>
<accession>A0ABP7LM52</accession>
<proteinExistence type="predicted"/>
<dbReference type="RefSeq" id="WP_344699651.1">
    <property type="nucleotide sequence ID" value="NZ_BAABBM010000001.1"/>
</dbReference>
<sequence>MKRLTLLRHAKSSWDEPDADDFDRPLNDRGWKAARRMGKALKHRKIHFDVAIASTAARVRETLDGLEETYGDFLFPVHFDQRVYLASSDELLRIVRALPADAERALIVGHNPGLERLAITLTADDDDLRHKVEEGLPTAALVEIELPVDQWIEVGPGDGTVEELILPRELD</sequence>
<dbReference type="PANTHER" id="PTHR47623">
    <property type="entry name" value="OS09G0287300 PROTEIN"/>
    <property type="match status" value="1"/>
</dbReference>
<comment type="caution">
    <text evidence="1">The sequence shown here is derived from an EMBL/GenBank/DDBJ whole genome shotgun (WGS) entry which is preliminary data.</text>
</comment>
<dbReference type="Proteomes" id="UP001500827">
    <property type="component" value="Unassembled WGS sequence"/>
</dbReference>
<name>A0ABP7LM52_9SPHN</name>
<evidence type="ECO:0000313" key="2">
    <source>
        <dbReference type="Proteomes" id="UP001500827"/>
    </source>
</evidence>
<dbReference type="Gene3D" id="3.40.50.1240">
    <property type="entry name" value="Phosphoglycerate mutase-like"/>
    <property type="match status" value="1"/>
</dbReference>
<dbReference type="PANTHER" id="PTHR47623:SF1">
    <property type="entry name" value="OS09G0287300 PROTEIN"/>
    <property type="match status" value="1"/>
</dbReference>
<protein>
    <submittedName>
        <fullName evidence="1">Histidine phosphatase family protein</fullName>
    </submittedName>
</protein>
<evidence type="ECO:0000313" key="1">
    <source>
        <dbReference type="EMBL" id="GAA3902179.1"/>
    </source>
</evidence>